<keyword evidence="2" id="KW-1185">Reference proteome</keyword>
<organism evidence="1 2">
    <name type="scientific">Lucilia cuprina</name>
    <name type="common">Green bottle fly</name>
    <name type="synonym">Australian sheep blowfly</name>
    <dbReference type="NCBI Taxonomy" id="7375"/>
    <lineage>
        <taxon>Eukaryota</taxon>
        <taxon>Metazoa</taxon>
        <taxon>Ecdysozoa</taxon>
        <taxon>Arthropoda</taxon>
        <taxon>Hexapoda</taxon>
        <taxon>Insecta</taxon>
        <taxon>Pterygota</taxon>
        <taxon>Neoptera</taxon>
        <taxon>Endopterygota</taxon>
        <taxon>Diptera</taxon>
        <taxon>Brachycera</taxon>
        <taxon>Muscomorpha</taxon>
        <taxon>Oestroidea</taxon>
        <taxon>Calliphoridae</taxon>
        <taxon>Luciliinae</taxon>
        <taxon>Lucilia</taxon>
    </lineage>
</organism>
<accession>A0A0L0CE98</accession>
<comment type="caution">
    <text evidence="1">The sequence shown here is derived from an EMBL/GenBank/DDBJ whole genome shotgun (WGS) entry which is preliminary data.</text>
</comment>
<feature type="non-terminal residue" evidence="1">
    <location>
        <position position="74"/>
    </location>
</feature>
<gene>
    <name evidence="1" type="ORF">FF38_11990</name>
</gene>
<proteinExistence type="predicted"/>
<sequence length="74" mass="8123">QPEQWHAEQISEVSKLSLYLKQQPAIDNMTNDDDVVAAADDDADDDDNIFMSAQAVRQQSNNIKAGKGLSAAFK</sequence>
<dbReference type="EMBL" id="JRES01000502">
    <property type="protein sequence ID" value="KNC30575.1"/>
    <property type="molecule type" value="Genomic_DNA"/>
</dbReference>
<evidence type="ECO:0000313" key="2">
    <source>
        <dbReference type="Proteomes" id="UP000037069"/>
    </source>
</evidence>
<dbReference type="AlphaFoldDB" id="A0A0L0CE98"/>
<protein>
    <submittedName>
        <fullName evidence="1">Uncharacterized protein</fullName>
    </submittedName>
</protein>
<evidence type="ECO:0000313" key="1">
    <source>
        <dbReference type="EMBL" id="KNC30575.1"/>
    </source>
</evidence>
<dbReference type="Proteomes" id="UP000037069">
    <property type="component" value="Unassembled WGS sequence"/>
</dbReference>
<name>A0A0L0CE98_LUCCU</name>
<feature type="non-terminal residue" evidence="1">
    <location>
        <position position="1"/>
    </location>
</feature>
<reference evidence="1 2" key="1">
    <citation type="journal article" date="2015" name="Nat. Commun.">
        <title>Lucilia cuprina genome unlocks parasitic fly biology to underpin future interventions.</title>
        <authorList>
            <person name="Anstead C.A."/>
            <person name="Korhonen P.K."/>
            <person name="Young N.D."/>
            <person name="Hall R.S."/>
            <person name="Jex A.R."/>
            <person name="Murali S.C."/>
            <person name="Hughes D.S."/>
            <person name="Lee S.F."/>
            <person name="Perry T."/>
            <person name="Stroehlein A.J."/>
            <person name="Ansell B.R."/>
            <person name="Breugelmans B."/>
            <person name="Hofmann A."/>
            <person name="Qu J."/>
            <person name="Dugan S."/>
            <person name="Lee S.L."/>
            <person name="Chao H."/>
            <person name="Dinh H."/>
            <person name="Han Y."/>
            <person name="Doddapaneni H.V."/>
            <person name="Worley K.C."/>
            <person name="Muzny D.M."/>
            <person name="Ioannidis P."/>
            <person name="Waterhouse R.M."/>
            <person name="Zdobnov E.M."/>
            <person name="James P.J."/>
            <person name="Bagnall N.H."/>
            <person name="Kotze A.C."/>
            <person name="Gibbs R.A."/>
            <person name="Richards S."/>
            <person name="Batterham P."/>
            <person name="Gasser R.B."/>
        </authorList>
    </citation>
    <scope>NUCLEOTIDE SEQUENCE [LARGE SCALE GENOMIC DNA]</scope>
    <source>
        <strain evidence="1 2">LS</strain>
        <tissue evidence="1">Full body</tissue>
    </source>
</reference>